<protein>
    <submittedName>
        <fullName evidence="1">Uncharacterized protein</fullName>
    </submittedName>
</protein>
<dbReference type="RefSeq" id="WP_084856438.1">
    <property type="nucleotide sequence ID" value="NZ_NBWC01000014.1"/>
</dbReference>
<evidence type="ECO:0000313" key="2">
    <source>
        <dbReference type="Proteomes" id="UP000193675"/>
    </source>
</evidence>
<dbReference type="AlphaFoldDB" id="A0A1X0ZXS1"/>
<dbReference type="EMBL" id="NBWC01000014">
    <property type="protein sequence ID" value="ORL64401.1"/>
    <property type="molecule type" value="Genomic_DNA"/>
</dbReference>
<comment type="caution">
    <text evidence="1">The sequence shown here is derived from an EMBL/GenBank/DDBJ whole genome shotgun (WGS) entry which is preliminary data.</text>
</comment>
<accession>A0A1X0ZXS1</accession>
<dbReference type="OrthoDB" id="6905210at2"/>
<dbReference type="Proteomes" id="UP000193675">
    <property type="component" value="Unassembled WGS sequence"/>
</dbReference>
<gene>
    <name evidence="1" type="ORF">B7H17_12450</name>
</gene>
<reference evidence="1 2" key="1">
    <citation type="submission" date="2017-04" db="EMBL/GenBank/DDBJ databases">
        <title>Presence of VIM-2 positive Pseudomonas species in chickens and their surrounding environment.</title>
        <authorList>
            <person name="Zhang R."/>
        </authorList>
    </citation>
    <scope>NUCLEOTIDE SEQUENCE [LARGE SCALE GENOMIC DNA]</scope>
    <source>
        <strain evidence="1 2">DZ-C18</strain>
    </source>
</reference>
<organism evidence="1 2">
    <name type="scientific">Pseudomonas putida</name>
    <name type="common">Arthrobacter siderocapsulatus</name>
    <dbReference type="NCBI Taxonomy" id="303"/>
    <lineage>
        <taxon>Bacteria</taxon>
        <taxon>Pseudomonadati</taxon>
        <taxon>Pseudomonadota</taxon>
        <taxon>Gammaproteobacteria</taxon>
        <taxon>Pseudomonadales</taxon>
        <taxon>Pseudomonadaceae</taxon>
        <taxon>Pseudomonas</taxon>
    </lineage>
</organism>
<proteinExistence type="predicted"/>
<name>A0A1X0ZXS1_PSEPU</name>
<evidence type="ECO:0000313" key="1">
    <source>
        <dbReference type="EMBL" id="ORL64401.1"/>
    </source>
</evidence>
<sequence length="79" mass="8388">MQAPNPSSSESKATTTQRRLRAIALVGGALIGFLVTKTPEVRALLENVVKAACEQGDLTAQDADVVHQVLRAHPRPATN</sequence>